<accession>A0A8I1G2F6</accession>
<protein>
    <submittedName>
        <fullName evidence="2">Uncharacterized protein</fullName>
    </submittedName>
</protein>
<evidence type="ECO:0000313" key="4">
    <source>
        <dbReference type="Proteomes" id="UP000655994"/>
    </source>
</evidence>
<evidence type="ECO:0000313" key="3">
    <source>
        <dbReference type="Proteomes" id="UP000621390"/>
    </source>
</evidence>
<dbReference type="Proteomes" id="UP000621390">
    <property type="component" value="Unassembled WGS sequence"/>
</dbReference>
<dbReference type="EMBL" id="JAEMOP010000002">
    <property type="protein sequence ID" value="MBJ7314469.1"/>
    <property type="molecule type" value="Genomic_DNA"/>
</dbReference>
<evidence type="ECO:0000313" key="2">
    <source>
        <dbReference type="EMBL" id="MBJ7314469.1"/>
    </source>
</evidence>
<dbReference type="Proteomes" id="UP000655994">
    <property type="component" value="Unassembled WGS sequence"/>
</dbReference>
<proteinExistence type="predicted"/>
<dbReference type="AlphaFoldDB" id="A0A8I1G2F6"/>
<organism evidence="2 3">
    <name type="scientific">Idiomarina abyssalis</name>
    <dbReference type="NCBI Taxonomy" id="86102"/>
    <lineage>
        <taxon>Bacteria</taxon>
        <taxon>Pseudomonadati</taxon>
        <taxon>Pseudomonadota</taxon>
        <taxon>Gammaproteobacteria</taxon>
        <taxon>Alteromonadales</taxon>
        <taxon>Idiomarinaceae</taxon>
        <taxon>Idiomarina</taxon>
    </lineage>
</organism>
<reference evidence="2 4" key="1">
    <citation type="submission" date="2020-09" db="EMBL/GenBank/DDBJ databases">
        <title>Draft Genomes of Bacterial Isolates from North Pond Shallow Sediments.</title>
        <authorList>
            <person name="Kiel Reese B."/>
            <person name="Mullis M."/>
            <person name="Weisend R.E."/>
        </authorList>
    </citation>
    <scope>NUCLEOTIDE SEQUENCE</scope>
    <source>
        <strain evidence="2">KJE-2</strain>
        <strain evidence="1 4">KJE-3</strain>
    </source>
</reference>
<comment type="caution">
    <text evidence="2">The sequence shown here is derived from an EMBL/GenBank/DDBJ whole genome shotgun (WGS) entry which is preliminary data.</text>
</comment>
<dbReference type="EMBL" id="JAEMOS010000004">
    <property type="protein sequence ID" value="MBJ7265641.1"/>
    <property type="molecule type" value="Genomic_DNA"/>
</dbReference>
<keyword evidence="4" id="KW-1185">Reference proteome</keyword>
<dbReference type="RefSeq" id="WP_199493591.1">
    <property type="nucleotide sequence ID" value="NZ_JAEMOO010000014.1"/>
</dbReference>
<evidence type="ECO:0000313" key="1">
    <source>
        <dbReference type="EMBL" id="MBJ7265641.1"/>
    </source>
</evidence>
<sequence length="80" mass="8932">MKKTAKMSVEVVTDIVCDKCGESLVPEIQKDSQENLNGFADFGVLKASFGYGSGRDGESFHFDLCETCFMELVNKVMNRR</sequence>
<name>A0A8I1G2F6_9GAMM</name>
<gene>
    <name evidence="1" type="ORF">JHC10_01650</name>
    <name evidence="2" type="ORF">JHC11_00445</name>
</gene>